<dbReference type="EMBL" id="NIHW01000042">
    <property type="protein sequence ID" value="PLT83385.1"/>
    <property type="molecule type" value="Genomic_DNA"/>
</dbReference>
<dbReference type="RefSeq" id="WP_101882915.1">
    <property type="nucleotide sequence ID" value="NZ_NIHW01000042.1"/>
</dbReference>
<comment type="caution">
    <text evidence="2">The sequence shown here is derived from an EMBL/GenBank/DDBJ whole genome shotgun (WGS) entry which is preliminary data.</text>
</comment>
<accession>A0A2N5PX18</accession>
<keyword evidence="1" id="KW-0812">Transmembrane</keyword>
<evidence type="ECO:0000313" key="3">
    <source>
        <dbReference type="Proteomes" id="UP000234840"/>
    </source>
</evidence>
<sequence>MKKKIKDHRLTVFSAPYAVFTIICGCLGWMFSEYRILMFQIWYQVSAVIWLVLAVTAVMLLIRLLKLKKLRNEIKHWKE</sequence>
<name>A0A2N5PX18_MEDGN</name>
<evidence type="ECO:0000256" key="1">
    <source>
        <dbReference type="SAM" id="Phobius"/>
    </source>
</evidence>
<dbReference type="AlphaFoldDB" id="A0A2N5PX18"/>
<gene>
    <name evidence="2" type="ORF">CDL20_13455</name>
</gene>
<feature type="transmembrane region" description="Helical" evidence="1">
    <location>
        <begin position="12"/>
        <end position="31"/>
    </location>
</feature>
<keyword evidence="1" id="KW-0472">Membrane</keyword>
<dbReference type="Proteomes" id="UP000234840">
    <property type="component" value="Unassembled WGS sequence"/>
</dbReference>
<proteinExistence type="predicted"/>
<organism evidence="2 3">
    <name type="scientific">Mediterraneibacter gnavus</name>
    <name type="common">Ruminococcus gnavus</name>
    <dbReference type="NCBI Taxonomy" id="33038"/>
    <lineage>
        <taxon>Bacteria</taxon>
        <taxon>Bacillati</taxon>
        <taxon>Bacillota</taxon>
        <taxon>Clostridia</taxon>
        <taxon>Lachnospirales</taxon>
        <taxon>Lachnospiraceae</taxon>
        <taxon>Mediterraneibacter</taxon>
    </lineage>
</organism>
<dbReference type="PROSITE" id="PS51257">
    <property type="entry name" value="PROKAR_LIPOPROTEIN"/>
    <property type="match status" value="1"/>
</dbReference>
<reference evidence="2 3" key="1">
    <citation type="journal article" date="2017" name="Genome Med.">
        <title>A novel Ruminococcus gnavus clade enriched in inflammatory bowel disease patients.</title>
        <authorList>
            <person name="Hall A.B."/>
            <person name="Yassour M."/>
            <person name="Sauk J."/>
            <person name="Garner A."/>
            <person name="Jiang X."/>
            <person name="Arthur T."/>
            <person name="Lagoudas G.K."/>
            <person name="Vatanen T."/>
            <person name="Fornelos N."/>
            <person name="Wilson R."/>
            <person name="Bertha M."/>
            <person name="Cohen M."/>
            <person name="Garber J."/>
            <person name="Khalili H."/>
            <person name="Gevers D."/>
            <person name="Ananthakrishnan A.N."/>
            <person name="Kugathasan S."/>
            <person name="Lander E.S."/>
            <person name="Blainey P."/>
            <person name="Vlamakis H."/>
            <person name="Xavier R.J."/>
            <person name="Huttenhower C."/>
        </authorList>
    </citation>
    <scope>NUCLEOTIDE SEQUENCE [LARGE SCALE GENOMIC DNA]</scope>
    <source>
        <strain evidence="2 3">RJX1128</strain>
    </source>
</reference>
<feature type="transmembrane region" description="Helical" evidence="1">
    <location>
        <begin position="43"/>
        <end position="65"/>
    </location>
</feature>
<keyword evidence="1" id="KW-1133">Transmembrane helix</keyword>
<protein>
    <submittedName>
        <fullName evidence="2">Conjugal transfer protein</fullName>
    </submittedName>
</protein>
<evidence type="ECO:0000313" key="2">
    <source>
        <dbReference type="EMBL" id="PLT83385.1"/>
    </source>
</evidence>